<dbReference type="SUPFAM" id="SSF46689">
    <property type="entry name" value="Homeodomain-like"/>
    <property type="match status" value="1"/>
</dbReference>
<dbReference type="EMBL" id="CP039381">
    <property type="protein sequence ID" value="QCT08026.1"/>
    <property type="molecule type" value="Genomic_DNA"/>
</dbReference>
<name>A0A4P8XXU5_9FIRM</name>
<evidence type="ECO:0000313" key="6">
    <source>
        <dbReference type="Proteomes" id="UP000301475"/>
    </source>
</evidence>
<evidence type="ECO:0000259" key="4">
    <source>
        <dbReference type="PROSITE" id="PS01124"/>
    </source>
</evidence>
<feature type="domain" description="HTH araC/xylS-type" evidence="4">
    <location>
        <begin position="211"/>
        <end position="309"/>
    </location>
</feature>
<gene>
    <name evidence="5" type="ORF">E5Z56_09365</name>
</gene>
<keyword evidence="6" id="KW-1185">Reference proteome</keyword>
<dbReference type="GO" id="GO:0005829">
    <property type="term" value="C:cytosol"/>
    <property type="evidence" value="ECO:0007669"/>
    <property type="project" value="TreeGrafter"/>
</dbReference>
<dbReference type="Gene3D" id="1.10.10.60">
    <property type="entry name" value="Homeodomain-like"/>
    <property type="match status" value="1"/>
</dbReference>
<organism evidence="5 6">
    <name type="scientific">Ruminococcus bovis</name>
    <dbReference type="NCBI Taxonomy" id="2564099"/>
    <lineage>
        <taxon>Bacteria</taxon>
        <taxon>Bacillati</taxon>
        <taxon>Bacillota</taxon>
        <taxon>Clostridia</taxon>
        <taxon>Eubacteriales</taxon>
        <taxon>Oscillospiraceae</taxon>
        <taxon>Ruminococcus</taxon>
    </lineage>
</organism>
<dbReference type="AlphaFoldDB" id="A0A4P8XXU5"/>
<dbReference type="PANTHER" id="PTHR47894">
    <property type="entry name" value="HTH-TYPE TRANSCRIPTIONAL REGULATOR GADX"/>
    <property type="match status" value="1"/>
</dbReference>
<proteinExistence type="predicted"/>
<dbReference type="InterPro" id="IPR009057">
    <property type="entry name" value="Homeodomain-like_sf"/>
</dbReference>
<dbReference type="Pfam" id="PF12833">
    <property type="entry name" value="HTH_18"/>
    <property type="match status" value="1"/>
</dbReference>
<dbReference type="InterPro" id="IPR018060">
    <property type="entry name" value="HTH_AraC"/>
</dbReference>
<dbReference type="PROSITE" id="PS01124">
    <property type="entry name" value="HTH_ARAC_FAMILY_2"/>
    <property type="match status" value="1"/>
</dbReference>
<keyword evidence="3" id="KW-0804">Transcription</keyword>
<dbReference type="InterPro" id="IPR032687">
    <property type="entry name" value="AraC-type_N"/>
</dbReference>
<evidence type="ECO:0000256" key="1">
    <source>
        <dbReference type="ARBA" id="ARBA00023015"/>
    </source>
</evidence>
<evidence type="ECO:0000256" key="2">
    <source>
        <dbReference type="ARBA" id="ARBA00023125"/>
    </source>
</evidence>
<evidence type="ECO:0000256" key="3">
    <source>
        <dbReference type="ARBA" id="ARBA00023163"/>
    </source>
</evidence>
<dbReference type="SMART" id="SM00342">
    <property type="entry name" value="HTH_ARAC"/>
    <property type="match status" value="1"/>
</dbReference>
<dbReference type="GO" id="GO:0000976">
    <property type="term" value="F:transcription cis-regulatory region binding"/>
    <property type="evidence" value="ECO:0007669"/>
    <property type="project" value="TreeGrafter"/>
</dbReference>
<dbReference type="KEGG" id="ruj:E5Z56_09365"/>
<dbReference type="Pfam" id="PF12625">
    <property type="entry name" value="Arabinose_bd"/>
    <property type="match status" value="1"/>
</dbReference>
<evidence type="ECO:0000313" key="5">
    <source>
        <dbReference type="EMBL" id="QCT08026.1"/>
    </source>
</evidence>
<dbReference type="GO" id="GO:0003700">
    <property type="term" value="F:DNA-binding transcription factor activity"/>
    <property type="evidence" value="ECO:0007669"/>
    <property type="project" value="InterPro"/>
</dbReference>
<dbReference type="Proteomes" id="UP000301475">
    <property type="component" value="Chromosome"/>
</dbReference>
<dbReference type="PANTHER" id="PTHR47894:SF1">
    <property type="entry name" value="HTH-TYPE TRANSCRIPTIONAL REGULATOR VQSM"/>
    <property type="match status" value="1"/>
</dbReference>
<accession>A0A4P8XXU5</accession>
<keyword evidence="1" id="KW-0805">Transcription regulation</keyword>
<dbReference type="OrthoDB" id="2599717at2"/>
<reference evidence="5 6" key="1">
    <citation type="submission" date="2019-04" db="EMBL/GenBank/DDBJ databases">
        <authorList>
            <person name="Embree M."/>
            <person name="Gaffney J.R."/>
        </authorList>
    </citation>
    <scope>NUCLEOTIDE SEQUENCE [LARGE SCALE GENOMIC DNA]</scope>
    <source>
        <strain evidence="5 6">JE7A12</strain>
    </source>
</reference>
<sequence>MGMSVDEVLRKAILPQDLFSRQSPSLTAEEYFRFMNAIDVLSENPKTPIILASAEGIETFSPPIFASYCSKNSLACVKRLAQYKPLIGALIYNVEENENEVTVEILSSDKELKLPEILIGIEFVFITHLIRKATKENIIPIKVTTTEKFHNNSYEEFIGTPIVITDRNTITFSKEDAPKPFISYNESMWEFFEPELRRRLSMMETDDTYSAKVRSALMELLPTGECTIDDVARKLGYSKRTLQRNLQKEETSFQKQLNHTRELLAKTYLANTDMTTEDIAFLLGYQEITSFIRAFTVWTGKTVSEYRLENKV</sequence>
<keyword evidence="2" id="KW-0238">DNA-binding</keyword>
<protein>
    <submittedName>
        <fullName evidence="5">AraC family transcriptional regulator</fullName>
    </submittedName>
</protein>